<protein>
    <submittedName>
        <fullName evidence="4">SCO family protein</fullName>
    </submittedName>
</protein>
<reference evidence="4 5" key="1">
    <citation type="submission" date="2024-03" db="EMBL/GenBank/DDBJ databases">
        <title>Bacilli Hybrid Assemblies.</title>
        <authorList>
            <person name="Kovac J."/>
        </authorList>
    </citation>
    <scope>NUCLEOTIDE SEQUENCE [LARGE SCALE GENOMIC DNA]</scope>
    <source>
        <strain evidence="4 5">FSL R7-0666</strain>
    </source>
</reference>
<dbReference type="RefSeq" id="WP_343130965.1">
    <property type="nucleotide sequence ID" value="NZ_JBCITK010000001.1"/>
</dbReference>
<dbReference type="PROSITE" id="PS51352">
    <property type="entry name" value="THIOREDOXIN_2"/>
    <property type="match status" value="1"/>
</dbReference>
<evidence type="ECO:0000259" key="3">
    <source>
        <dbReference type="PROSITE" id="PS51352"/>
    </source>
</evidence>
<dbReference type="Proteomes" id="UP001418796">
    <property type="component" value="Unassembled WGS sequence"/>
</dbReference>
<comment type="similarity">
    <text evidence="1">Belongs to the SCO1/2 family.</text>
</comment>
<evidence type="ECO:0000313" key="5">
    <source>
        <dbReference type="Proteomes" id="UP001418796"/>
    </source>
</evidence>
<sequence>MKYGLLGFLVLLLTGCSWVYEIGAKETNSTYDISEAGMEVTNLEFTNQEGETTQVSDFEGDYWLANMIFTNCSTVCPLLSPNLQNLQAATIEEGLPIKVISFTVDPNQDNPELLKQYGRNLGVDFDTWTFATGYEEEEIVQFSLDSFKSRLEKAEDGSDILHTTAFFLVDPEGNIIRKYDGLETDQEEYIEDLAQAIETN</sequence>
<accession>A0ABU9VJX6</accession>
<proteinExistence type="inferred from homology"/>
<dbReference type="Pfam" id="PF02630">
    <property type="entry name" value="SCO1-SenC"/>
    <property type="match status" value="1"/>
</dbReference>
<organism evidence="4 5">
    <name type="scientific">Alkalicoccobacillus gibsonii</name>
    <dbReference type="NCBI Taxonomy" id="79881"/>
    <lineage>
        <taxon>Bacteria</taxon>
        <taxon>Bacillati</taxon>
        <taxon>Bacillota</taxon>
        <taxon>Bacilli</taxon>
        <taxon>Bacillales</taxon>
        <taxon>Bacillaceae</taxon>
        <taxon>Alkalicoccobacillus</taxon>
    </lineage>
</organism>
<evidence type="ECO:0000256" key="2">
    <source>
        <dbReference type="ARBA" id="ARBA00023008"/>
    </source>
</evidence>
<evidence type="ECO:0000313" key="4">
    <source>
        <dbReference type="EMBL" id="MEN0644215.1"/>
    </source>
</evidence>
<name>A0ABU9VJX6_9BACI</name>
<dbReference type="EMBL" id="JBCITK010000001">
    <property type="protein sequence ID" value="MEN0644215.1"/>
    <property type="molecule type" value="Genomic_DNA"/>
</dbReference>
<dbReference type="InterPro" id="IPR013766">
    <property type="entry name" value="Thioredoxin_domain"/>
</dbReference>
<dbReference type="SUPFAM" id="SSF52833">
    <property type="entry name" value="Thioredoxin-like"/>
    <property type="match status" value="1"/>
</dbReference>
<evidence type="ECO:0000256" key="1">
    <source>
        <dbReference type="ARBA" id="ARBA00010996"/>
    </source>
</evidence>
<dbReference type="PANTHER" id="PTHR12151:SF25">
    <property type="entry name" value="LINALOOL DEHYDRATASE_ISOMERASE DOMAIN-CONTAINING PROTEIN"/>
    <property type="match status" value="1"/>
</dbReference>
<dbReference type="InterPro" id="IPR003782">
    <property type="entry name" value="SCO1/SenC"/>
</dbReference>
<gene>
    <name evidence="4" type="ORF">MKY91_13770</name>
</gene>
<keyword evidence="5" id="KW-1185">Reference proteome</keyword>
<dbReference type="PROSITE" id="PS51257">
    <property type="entry name" value="PROKAR_LIPOPROTEIN"/>
    <property type="match status" value="1"/>
</dbReference>
<dbReference type="PANTHER" id="PTHR12151">
    <property type="entry name" value="ELECTRON TRANSPORT PROTIN SCO1/SENC FAMILY MEMBER"/>
    <property type="match status" value="1"/>
</dbReference>
<dbReference type="CDD" id="cd02968">
    <property type="entry name" value="SCO"/>
    <property type="match status" value="1"/>
</dbReference>
<dbReference type="InterPro" id="IPR036249">
    <property type="entry name" value="Thioredoxin-like_sf"/>
</dbReference>
<keyword evidence="2" id="KW-0186">Copper</keyword>
<feature type="domain" description="Thioredoxin" evidence="3">
    <location>
        <begin position="34"/>
        <end position="198"/>
    </location>
</feature>
<dbReference type="Gene3D" id="3.40.30.10">
    <property type="entry name" value="Glutaredoxin"/>
    <property type="match status" value="1"/>
</dbReference>
<comment type="caution">
    <text evidence="4">The sequence shown here is derived from an EMBL/GenBank/DDBJ whole genome shotgun (WGS) entry which is preliminary data.</text>
</comment>